<keyword evidence="1" id="KW-0812">Transmembrane</keyword>
<dbReference type="AlphaFoldDB" id="A0A2H1E8L0"/>
<evidence type="ECO:0000313" key="3">
    <source>
        <dbReference type="Proteomes" id="UP000231564"/>
    </source>
</evidence>
<proteinExistence type="predicted"/>
<dbReference type="GeneID" id="47722700"/>
<keyword evidence="1" id="KW-0472">Membrane</keyword>
<keyword evidence="3" id="KW-1185">Reference proteome</keyword>
<gene>
    <name evidence="2" type="ORF">MARIT_1146</name>
</gene>
<dbReference type="OrthoDB" id="359260at2"/>
<keyword evidence="1" id="KW-1133">Transmembrane helix</keyword>
<name>A0A2H1E8L0_9FLAO</name>
<accession>A0A2H1E8L0</accession>
<protein>
    <submittedName>
        <fullName evidence="2">Uncharacterized protein</fullName>
    </submittedName>
</protein>
<dbReference type="RefSeq" id="WP_100211001.1">
    <property type="nucleotide sequence ID" value="NZ_CP138495.1"/>
</dbReference>
<evidence type="ECO:0000313" key="2">
    <source>
        <dbReference type="EMBL" id="SFZ81508.1"/>
    </source>
</evidence>
<dbReference type="KEGG" id="tmar:MARIT_1146"/>
<sequence>MISIEEIQKTYSKFSDDELLKIVRDIKSLRKDVIPILQNELKERNLTIGLEKVNDFLLKEVTKNANENFEPKKFIEEELKQGYSLETIKHKLNHMDVNMFEVIGNDNRDDEFLRQFIETNKKKGIKIAEIEKDLKEKFNVPIEKTRALDEIIQKEGNKNKFIGFGLVVFSILSIFLKGGIGISTMVLFLLGMWRIVLGFNKS</sequence>
<dbReference type="Proteomes" id="UP000231564">
    <property type="component" value="Chromosome MARIT"/>
</dbReference>
<organism evidence="2 3">
    <name type="scientific">Tenacibaculum maritimum NCIMB 2154</name>
    <dbReference type="NCBI Taxonomy" id="1349785"/>
    <lineage>
        <taxon>Bacteria</taxon>
        <taxon>Pseudomonadati</taxon>
        <taxon>Bacteroidota</taxon>
        <taxon>Flavobacteriia</taxon>
        <taxon>Flavobacteriales</taxon>
        <taxon>Flavobacteriaceae</taxon>
        <taxon>Tenacibaculum</taxon>
    </lineage>
</organism>
<reference evidence="2 3" key="1">
    <citation type="submission" date="2016-11" db="EMBL/GenBank/DDBJ databases">
        <authorList>
            <person name="Jaros S."/>
            <person name="Januszkiewicz K."/>
            <person name="Wedrychowicz H."/>
        </authorList>
    </citation>
    <scope>NUCLEOTIDE SEQUENCE [LARGE SCALE GENOMIC DNA]</scope>
    <source>
        <strain evidence="2">NCIMB 2154T</strain>
    </source>
</reference>
<feature type="transmembrane region" description="Helical" evidence="1">
    <location>
        <begin position="161"/>
        <end position="193"/>
    </location>
</feature>
<evidence type="ECO:0000256" key="1">
    <source>
        <dbReference type="SAM" id="Phobius"/>
    </source>
</evidence>
<dbReference type="EMBL" id="LT634361">
    <property type="protein sequence ID" value="SFZ81508.1"/>
    <property type="molecule type" value="Genomic_DNA"/>
</dbReference>